<comment type="caution">
    <text evidence="11">The sequence shown here is derived from an EMBL/GenBank/DDBJ whole genome shotgun (WGS) entry which is preliminary data.</text>
</comment>
<evidence type="ECO:0000256" key="9">
    <source>
        <dbReference type="ARBA" id="ARBA00023326"/>
    </source>
</evidence>
<evidence type="ECO:0000256" key="7">
    <source>
        <dbReference type="ARBA" id="ARBA00023277"/>
    </source>
</evidence>
<protein>
    <recommendedName>
        <fullName evidence="3">endo-1,4-beta-xylanase</fullName>
        <ecNumber evidence="3">3.2.1.8</ecNumber>
    </recommendedName>
</protein>
<dbReference type="PANTHER" id="PTHR31490:SF88">
    <property type="entry name" value="BETA-XYLANASE"/>
    <property type="match status" value="1"/>
</dbReference>
<reference evidence="11" key="1">
    <citation type="journal article" date="2014" name="Front. Microbiol.">
        <title>High frequency of phylogenetically diverse reductive dehalogenase-homologous genes in deep subseafloor sedimentary metagenomes.</title>
        <authorList>
            <person name="Kawai M."/>
            <person name="Futagami T."/>
            <person name="Toyoda A."/>
            <person name="Takaki Y."/>
            <person name="Nishi S."/>
            <person name="Hori S."/>
            <person name="Arai W."/>
            <person name="Tsubouchi T."/>
            <person name="Morono Y."/>
            <person name="Uchiyama I."/>
            <person name="Ito T."/>
            <person name="Fujiyama A."/>
            <person name="Inagaki F."/>
            <person name="Takami H."/>
        </authorList>
    </citation>
    <scope>NUCLEOTIDE SEQUENCE</scope>
    <source>
        <strain evidence="11">Expedition CK06-06</strain>
    </source>
</reference>
<keyword evidence="7" id="KW-0119">Carbohydrate metabolism</keyword>
<comment type="catalytic activity">
    <reaction evidence="1">
        <text>Endohydrolysis of (1-&gt;4)-beta-D-xylosidic linkages in xylans.</text>
        <dbReference type="EC" id="3.2.1.8"/>
    </reaction>
</comment>
<evidence type="ECO:0000256" key="3">
    <source>
        <dbReference type="ARBA" id="ARBA00012590"/>
    </source>
</evidence>
<dbReference type="GO" id="GO:0045493">
    <property type="term" value="P:xylan catabolic process"/>
    <property type="evidence" value="ECO:0007669"/>
    <property type="project" value="UniProtKB-KW"/>
</dbReference>
<dbReference type="PANTHER" id="PTHR31490">
    <property type="entry name" value="GLYCOSYL HYDROLASE"/>
    <property type="match status" value="1"/>
</dbReference>
<evidence type="ECO:0000259" key="10">
    <source>
        <dbReference type="PROSITE" id="PS51760"/>
    </source>
</evidence>
<comment type="similarity">
    <text evidence="2">Belongs to the glycosyl hydrolase 10 (cellulase F) family.</text>
</comment>
<keyword evidence="9" id="KW-0624">Polysaccharide degradation</keyword>
<evidence type="ECO:0000313" key="11">
    <source>
        <dbReference type="EMBL" id="GAF86444.1"/>
    </source>
</evidence>
<dbReference type="InterPro" id="IPR017853">
    <property type="entry name" value="GH"/>
</dbReference>
<dbReference type="GO" id="GO:0031176">
    <property type="term" value="F:endo-1,4-beta-xylanase activity"/>
    <property type="evidence" value="ECO:0007669"/>
    <property type="project" value="UniProtKB-EC"/>
</dbReference>
<gene>
    <name evidence="11" type="ORF">S01H1_28813</name>
</gene>
<keyword evidence="6" id="KW-0378">Hydrolase</keyword>
<evidence type="ECO:0000256" key="6">
    <source>
        <dbReference type="ARBA" id="ARBA00022801"/>
    </source>
</evidence>
<feature type="domain" description="GH10" evidence="10">
    <location>
        <begin position="1"/>
        <end position="119"/>
    </location>
</feature>
<keyword evidence="5" id="KW-0732">Signal</keyword>
<dbReference type="EMBL" id="BARS01017631">
    <property type="protein sequence ID" value="GAF86444.1"/>
    <property type="molecule type" value="Genomic_DNA"/>
</dbReference>
<accession>X0SZR8</accession>
<dbReference type="InterPro" id="IPR044846">
    <property type="entry name" value="GH10"/>
</dbReference>
<keyword evidence="4" id="KW-0858">Xylan degradation</keyword>
<sequence>IGIQSHMHGGVWSNAKIWEVCQRFARFNSPLHFTETTVLSGKLGWQLARSDQPWSSTPEGERRQAEDVVRFYTMLFSHPAVTAITWWDLSDRNAWQRAPAGLLRSDLSPKPAYDRLLDLVKKQWWTRVQFRTDAQGHARFRGFLGDYVLRVHDANGREVEVSATLRKDSANAIPIPLAD</sequence>
<keyword evidence="8" id="KW-0326">Glycosidase</keyword>
<evidence type="ECO:0000256" key="5">
    <source>
        <dbReference type="ARBA" id="ARBA00022729"/>
    </source>
</evidence>
<organism evidence="11">
    <name type="scientific">marine sediment metagenome</name>
    <dbReference type="NCBI Taxonomy" id="412755"/>
    <lineage>
        <taxon>unclassified sequences</taxon>
        <taxon>metagenomes</taxon>
        <taxon>ecological metagenomes</taxon>
    </lineage>
</organism>
<dbReference type="InterPro" id="IPR001000">
    <property type="entry name" value="GH10_dom"/>
</dbReference>
<dbReference type="AlphaFoldDB" id="X0SZR8"/>
<proteinExistence type="inferred from homology"/>
<evidence type="ECO:0000256" key="4">
    <source>
        <dbReference type="ARBA" id="ARBA00022651"/>
    </source>
</evidence>
<name>X0SZR8_9ZZZZ</name>
<dbReference type="Pfam" id="PF00331">
    <property type="entry name" value="Glyco_hydro_10"/>
    <property type="match status" value="1"/>
</dbReference>
<dbReference type="EC" id="3.2.1.8" evidence="3"/>
<evidence type="ECO:0000256" key="2">
    <source>
        <dbReference type="ARBA" id="ARBA00007495"/>
    </source>
</evidence>
<dbReference type="Gene3D" id="3.20.20.80">
    <property type="entry name" value="Glycosidases"/>
    <property type="match status" value="1"/>
</dbReference>
<feature type="non-terminal residue" evidence="11">
    <location>
        <position position="1"/>
    </location>
</feature>
<dbReference type="PROSITE" id="PS51760">
    <property type="entry name" value="GH10_2"/>
    <property type="match status" value="1"/>
</dbReference>
<dbReference type="SUPFAM" id="SSF51445">
    <property type="entry name" value="(Trans)glycosidases"/>
    <property type="match status" value="1"/>
</dbReference>
<evidence type="ECO:0000256" key="1">
    <source>
        <dbReference type="ARBA" id="ARBA00000681"/>
    </source>
</evidence>
<evidence type="ECO:0000256" key="8">
    <source>
        <dbReference type="ARBA" id="ARBA00023295"/>
    </source>
</evidence>